<dbReference type="PROSITE" id="PS51387">
    <property type="entry name" value="FAD_PCMH"/>
    <property type="match status" value="1"/>
</dbReference>
<dbReference type="PANTHER" id="PTHR11748">
    <property type="entry name" value="D-LACTATE DEHYDROGENASE"/>
    <property type="match status" value="1"/>
</dbReference>
<dbReference type="EMBL" id="FNDD01000002">
    <property type="protein sequence ID" value="SDG75784.1"/>
    <property type="molecule type" value="Genomic_DNA"/>
</dbReference>
<keyword evidence="1" id="KW-0285">Flavoprotein</keyword>
<dbReference type="RefSeq" id="WP_093269237.1">
    <property type="nucleotide sequence ID" value="NZ_FNDD01000002.1"/>
</dbReference>
<name>A0A1G7WV84_9VIBR</name>
<dbReference type="PANTHER" id="PTHR11748:SF119">
    <property type="entry name" value="D-2-HYDROXYGLUTARATE DEHYDROGENASE"/>
    <property type="match status" value="1"/>
</dbReference>
<dbReference type="InterPro" id="IPR016169">
    <property type="entry name" value="FAD-bd_PCMH_sub2"/>
</dbReference>
<keyword evidence="1" id="KW-0274">FAD</keyword>
<accession>A0A1G7WV84</accession>
<dbReference type="OrthoDB" id="9811557at2"/>
<evidence type="ECO:0000313" key="4">
    <source>
        <dbReference type="Proteomes" id="UP000198854"/>
    </source>
</evidence>
<feature type="domain" description="FAD-binding PCMH-type" evidence="2">
    <location>
        <begin position="45"/>
        <end position="217"/>
    </location>
</feature>
<organism evidence="3 4">
    <name type="scientific">Vibrio xiamenensis</name>
    <dbReference type="NCBI Taxonomy" id="861298"/>
    <lineage>
        <taxon>Bacteria</taxon>
        <taxon>Pseudomonadati</taxon>
        <taxon>Pseudomonadota</taxon>
        <taxon>Gammaproteobacteria</taxon>
        <taxon>Vibrionales</taxon>
        <taxon>Vibrionaceae</taxon>
        <taxon>Vibrio</taxon>
    </lineage>
</organism>
<dbReference type="GO" id="GO:1903457">
    <property type="term" value="P:lactate catabolic process"/>
    <property type="evidence" value="ECO:0007669"/>
    <property type="project" value="TreeGrafter"/>
</dbReference>
<dbReference type="Pfam" id="PF01565">
    <property type="entry name" value="FAD_binding_4"/>
    <property type="match status" value="1"/>
</dbReference>
<dbReference type="InterPro" id="IPR006094">
    <property type="entry name" value="Oxid_FAD_bind_N"/>
</dbReference>
<dbReference type="GO" id="GO:0004458">
    <property type="term" value="F:D-lactate dehydrogenase (cytochrome) activity"/>
    <property type="evidence" value="ECO:0007669"/>
    <property type="project" value="TreeGrafter"/>
</dbReference>
<evidence type="ECO:0000313" key="3">
    <source>
        <dbReference type="EMBL" id="SDG75784.1"/>
    </source>
</evidence>
<dbReference type="AlphaFoldDB" id="A0A1G7WV84"/>
<proteinExistence type="predicted"/>
<dbReference type="Proteomes" id="UP000198854">
    <property type="component" value="Unassembled WGS sequence"/>
</dbReference>
<dbReference type="Gene3D" id="3.30.465.10">
    <property type="match status" value="1"/>
</dbReference>
<dbReference type="InterPro" id="IPR036318">
    <property type="entry name" value="FAD-bd_PCMH-like_sf"/>
</dbReference>
<evidence type="ECO:0000256" key="1">
    <source>
        <dbReference type="ARBA" id="ARBA00022827"/>
    </source>
</evidence>
<dbReference type="InterPro" id="IPR016166">
    <property type="entry name" value="FAD-bd_PCMH"/>
</dbReference>
<dbReference type="GO" id="GO:0008720">
    <property type="term" value="F:D-lactate dehydrogenase (NAD+) activity"/>
    <property type="evidence" value="ECO:0007669"/>
    <property type="project" value="TreeGrafter"/>
</dbReference>
<dbReference type="GO" id="GO:0071949">
    <property type="term" value="F:FAD binding"/>
    <property type="evidence" value="ECO:0007669"/>
    <property type="project" value="InterPro"/>
</dbReference>
<keyword evidence="4" id="KW-1185">Reference proteome</keyword>
<dbReference type="STRING" id="861298.SAMN04488136_102186"/>
<dbReference type="SUPFAM" id="SSF56176">
    <property type="entry name" value="FAD-binding/transporter-associated domain-like"/>
    <property type="match status" value="1"/>
</dbReference>
<gene>
    <name evidence="3" type="ORF">SAMN04488136_102186</name>
</gene>
<sequence>MEIKAQCQELQTRLTTLDWVTAPIQVKRLSKDFHWFSPLLNQQLADKKADIAVKPRSEQELKDLVSECVELGLPLTVRGGGTGNYGQAVPLHGGVVVDMTSYKQVLSVEQGVVRVEPGIKMGELEEALEAHGYELRCMPSTYKMATIGGLFSGGFGGIGSINYGPLAAAGTVLSIKVMTIEANPQVLEFHGKDALTYHHTYGTNGIITEMEIALAPLRKWREYMLAFASLESAHSFANMLAYSTGIDKRNVALFDPKNASYFPNAEQLNAGEFLVIALCAENASQPLEEMLSEFGGRIAWQQSAEQAKQSGHTLMECCWNHSTLQALKFDKGLTYLQASYDSERVVEQLKQIAEFAPDNEVGIHLEFIKTADGKPFVTGLPLIQFTTEQRLAELTELHRSVGVGINDPHVFTLEDGKHHGVLSEAILSSIRAHDPNNLLNKGKVRSL</sequence>
<reference evidence="3 4" key="1">
    <citation type="submission" date="2016-10" db="EMBL/GenBank/DDBJ databases">
        <authorList>
            <person name="de Groot N.N."/>
        </authorList>
    </citation>
    <scope>NUCLEOTIDE SEQUENCE [LARGE SCALE GENOMIC DNA]</scope>
    <source>
        <strain evidence="3 4">CGMCC 1.10228</strain>
    </source>
</reference>
<protein>
    <submittedName>
        <fullName evidence="3">FAD/FMN-containing dehydrogenase</fullName>
    </submittedName>
</protein>
<evidence type="ECO:0000259" key="2">
    <source>
        <dbReference type="PROSITE" id="PS51387"/>
    </source>
</evidence>